<dbReference type="GO" id="GO:0009055">
    <property type="term" value="F:electron transfer activity"/>
    <property type="evidence" value="ECO:0007669"/>
    <property type="project" value="InterPro"/>
</dbReference>
<dbReference type="Pfam" id="PF00127">
    <property type="entry name" value="Copper-bind"/>
    <property type="match status" value="1"/>
</dbReference>
<dbReference type="AlphaFoldDB" id="A0A329P0R3"/>
<dbReference type="GO" id="GO:0005507">
    <property type="term" value="F:copper ion binding"/>
    <property type="evidence" value="ECO:0007669"/>
    <property type="project" value="InterPro"/>
</dbReference>
<dbReference type="InterPro" id="IPR008972">
    <property type="entry name" value="Cupredoxin"/>
</dbReference>
<keyword evidence="1" id="KW-0479">Metal-binding</keyword>
<feature type="region of interest" description="Disordered" evidence="3">
    <location>
        <begin position="1"/>
        <end position="22"/>
    </location>
</feature>
<dbReference type="EMBL" id="QMHM01000061">
    <property type="protein sequence ID" value="RAV76538.1"/>
    <property type="molecule type" value="Genomic_DNA"/>
</dbReference>
<feature type="non-terminal residue" evidence="5">
    <location>
        <position position="1"/>
    </location>
</feature>
<dbReference type="PANTHER" id="PTHR38439">
    <property type="entry name" value="AURACYANIN-B"/>
    <property type="match status" value="1"/>
</dbReference>
<dbReference type="PANTHER" id="PTHR38439:SF3">
    <property type="entry name" value="COPPER-RESISTANT CUPROPROTEIN COPI"/>
    <property type="match status" value="1"/>
</dbReference>
<dbReference type="SUPFAM" id="SSF49503">
    <property type="entry name" value="Cupredoxins"/>
    <property type="match status" value="1"/>
</dbReference>
<evidence type="ECO:0000256" key="2">
    <source>
        <dbReference type="ARBA" id="ARBA00023008"/>
    </source>
</evidence>
<dbReference type="InterPro" id="IPR050845">
    <property type="entry name" value="Cu-binding_ET"/>
</dbReference>
<dbReference type="Proteomes" id="UP000251923">
    <property type="component" value="Unassembled WGS sequence"/>
</dbReference>
<feature type="domain" description="Blue (type 1) copper" evidence="4">
    <location>
        <begin position="3"/>
        <end position="58"/>
    </location>
</feature>
<keyword evidence="2" id="KW-0186">Copper</keyword>
<sequence length="58" mass="6201">MAGMDMSQMHHNAGNSISTEPGETKELVWTFTKAGTAEFSCNYPGHAEVGMQGKIAVN</sequence>
<feature type="compositionally biased region" description="Polar residues" evidence="3">
    <location>
        <begin position="9"/>
        <end position="21"/>
    </location>
</feature>
<evidence type="ECO:0000313" key="5">
    <source>
        <dbReference type="EMBL" id="RAV76538.1"/>
    </source>
</evidence>
<accession>A0A329P0R3</accession>
<name>A0A329P0R3_9LACT</name>
<dbReference type="InterPro" id="IPR000923">
    <property type="entry name" value="BlueCu_1"/>
</dbReference>
<dbReference type="Gene3D" id="2.60.40.420">
    <property type="entry name" value="Cupredoxins - blue copper proteins"/>
    <property type="match status" value="1"/>
</dbReference>
<proteinExistence type="predicted"/>
<comment type="caution">
    <text evidence="5">The sequence shown here is derived from an EMBL/GenBank/DDBJ whole genome shotgun (WGS) entry which is preliminary data.</text>
</comment>
<reference evidence="5 6" key="1">
    <citation type="submission" date="2018-04" db="EMBL/GenBank/DDBJ databases">
        <title>Aerococcus urinae genomes.</title>
        <authorList>
            <person name="Hilt E."/>
            <person name="Gilbert N.M."/>
            <person name="Thomas-White K."/>
            <person name="Putonti C."/>
            <person name="Lewis A.L."/>
            <person name="Visck K.L."/>
            <person name="Wolfe A.J."/>
        </authorList>
    </citation>
    <scope>NUCLEOTIDE SEQUENCE [LARGE SCALE GENOMIC DNA]</scope>
    <source>
        <strain evidence="5 6">UMB7480</strain>
    </source>
</reference>
<gene>
    <name evidence="5" type="ORF">DBT54_09850</name>
</gene>
<organism evidence="5 6">
    <name type="scientific">Aerococcus urinae</name>
    <dbReference type="NCBI Taxonomy" id="1376"/>
    <lineage>
        <taxon>Bacteria</taxon>
        <taxon>Bacillati</taxon>
        <taxon>Bacillota</taxon>
        <taxon>Bacilli</taxon>
        <taxon>Lactobacillales</taxon>
        <taxon>Aerococcaceae</taxon>
        <taxon>Aerococcus</taxon>
    </lineage>
</organism>
<protein>
    <recommendedName>
        <fullName evidence="4">Blue (type 1) copper domain-containing protein</fullName>
    </recommendedName>
</protein>
<evidence type="ECO:0000259" key="4">
    <source>
        <dbReference type="Pfam" id="PF00127"/>
    </source>
</evidence>
<evidence type="ECO:0000256" key="1">
    <source>
        <dbReference type="ARBA" id="ARBA00022723"/>
    </source>
</evidence>
<evidence type="ECO:0000256" key="3">
    <source>
        <dbReference type="SAM" id="MobiDB-lite"/>
    </source>
</evidence>
<evidence type="ECO:0000313" key="6">
    <source>
        <dbReference type="Proteomes" id="UP000251923"/>
    </source>
</evidence>